<dbReference type="RefSeq" id="WP_086468910.1">
    <property type="nucleotide sequence ID" value="NZ_FXWK01000001.1"/>
</dbReference>
<dbReference type="InterPro" id="IPR045599">
    <property type="entry name" value="DUF6456"/>
</dbReference>
<keyword evidence="3" id="KW-1185">Reference proteome</keyword>
<protein>
    <recommendedName>
        <fullName evidence="1">DUF6456 domain-containing protein</fullName>
    </recommendedName>
</protein>
<dbReference type="Proteomes" id="UP000194474">
    <property type="component" value="Unassembled WGS sequence"/>
</dbReference>
<dbReference type="EMBL" id="FXWK01000001">
    <property type="protein sequence ID" value="SMQ60947.1"/>
    <property type="molecule type" value="Genomic_DNA"/>
</dbReference>
<sequence>MTAAKTCFDAPGRLAAVGSGKFLLPHHLEAARRLSLLLDRAQLRQRVTMSCDPTRVGAGKGAAQSDLTDSAADARRKLTAIAARLPADCWGILVDVCLYEKGFQDIETERGWPRRAAKLVLRIALDQVAATFGLNASAEGRSHAATRSWLPERPAMFTD</sequence>
<gene>
    <name evidence="2" type="ORF">SAMN06295905_0450</name>
</gene>
<proteinExistence type="predicted"/>
<dbReference type="OrthoDB" id="7476630at2"/>
<name>A0A1Y6EED5_9HYPH</name>
<feature type="domain" description="DUF6456" evidence="1">
    <location>
        <begin position="21"/>
        <end position="132"/>
    </location>
</feature>
<dbReference type="Pfam" id="PF20057">
    <property type="entry name" value="DUF6456"/>
    <property type="match status" value="1"/>
</dbReference>
<organism evidence="2 3">
    <name type="scientific">Devosia lucknowensis</name>
    <dbReference type="NCBI Taxonomy" id="1096929"/>
    <lineage>
        <taxon>Bacteria</taxon>
        <taxon>Pseudomonadati</taxon>
        <taxon>Pseudomonadota</taxon>
        <taxon>Alphaproteobacteria</taxon>
        <taxon>Hyphomicrobiales</taxon>
        <taxon>Devosiaceae</taxon>
        <taxon>Devosia</taxon>
    </lineage>
</organism>
<dbReference type="AlphaFoldDB" id="A0A1Y6EED5"/>
<evidence type="ECO:0000313" key="3">
    <source>
        <dbReference type="Proteomes" id="UP000194474"/>
    </source>
</evidence>
<reference evidence="3" key="1">
    <citation type="submission" date="2017-04" db="EMBL/GenBank/DDBJ databases">
        <authorList>
            <person name="Varghese N."/>
            <person name="Submissions S."/>
        </authorList>
    </citation>
    <scope>NUCLEOTIDE SEQUENCE [LARGE SCALE GENOMIC DNA]</scope>
</reference>
<evidence type="ECO:0000313" key="2">
    <source>
        <dbReference type="EMBL" id="SMQ60947.1"/>
    </source>
</evidence>
<evidence type="ECO:0000259" key="1">
    <source>
        <dbReference type="Pfam" id="PF20057"/>
    </source>
</evidence>
<accession>A0A1Y6EED5</accession>